<dbReference type="AlphaFoldDB" id="A0A6N7W1G8"/>
<gene>
    <name evidence="9" type="ORF">FX155_11120</name>
</gene>
<reference evidence="9 10" key="1">
    <citation type="submission" date="2019-08" db="EMBL/GenBank/DDBJ databases">
        <title>In-depth cultivation of the pig gut microbiome towards novel bacterial diversity and tailored functional studies.</title>
        <authorList>
            <person name="Wylensek D."/>
            <person name="Hitch T.C.A."/>
            <person name="Clavel T."/>
        </authorList>
    </citation>
    <scope>NUCLEOTIDE SEQUENCE [LARGE SCALE GENOMIC DNA]</scope>
    <source>
        <strain evidence="9 10">WCA-389-WT-5B</strain>
    </source>
</reference>
<keyword evidence="3 5" id="KW-0949">S-adenosyl-L-methionine</keyword>
<dbReference type="PANTHER" id="PTHR10629:SF52">
    <property type="entry name" value="DNA (CYTOSINE-5)-METHYLTRANSFERASE 1"/>
    <property type="match status" value="1"/>
</dbReference>
<dbReference type="GO" id="GO:0003886">
    <property type="term" value="F:DNA (cytosine-5-)-methyltransferase activity"/>
    <property type="evidence" value="ECO:0007669"/>
    <property type="project" value="UniProtKB-EC"/>
</dbReference>
<dbReference type="InterPro" id="IPR031303">
    <property type="entry name" value="C5_meth_CS"/>
</dbReference>
<comment type="similarity">
    <text evidence="5 6">Belongs to the class I-like SAM-binding methyltransferase superfamily. C5-methyltransferase family.</text>
</comment>
<evidence type="ECO:0000256" key="3">
    <source>
        <dbReference type="ARBA" id="ARBA00022691"/>
    </source>
</evidence>
<dbReference type="RefSeq" id="WP_154488757.1">
    <property type="nucleotide sequence ID" value="NZ_VULN01000025.1"/>
</dbReference>
<evidence type="ECO:0000313" key="9">
    <source>
        <dbReference type="EMBL" id="MSS83135.1"/>
    </source>
</evidence>
<keyword evidence="4" id="KW-0680">Restriction system</keyword>
<dbReference type="GO" id="GO:0003677">
    <property type="term" value="F:DNA binding"/>
    <property type="evidence" value="ECO:0007669"/>
    <property type="project" value="TreeGrafter"/>
</dbReference>
<feature type="compositionally biased region" description="Basic and acidic residues" evidence="8">
    <location>
        <begin position="424"/>
        <end position="436"/>
    </location>
</feature>
<organism evidence="9 10">
    <name type="scientific">Acidaminococcus fermentans</name>
    <dbReference type="NCBI Taxonomy" id="905"/>
    <lineage>
        <taxon>Bacteria</taxon>
        <taxon>Bacillati</taxon>
        <taxon>Bacillota</taxon>
        <taxon>Negativicutes</taxon>
        <taxon>Acidaminococcales</taxon>
        <taxon>Acidaminococcaceae</taxon>
        <taxon>Acidaminococcus</taxon>
    </lineage>
</organism>
<dbReference type="Gene3D" id="3.90.120.10">
    <property type="entry name" value="DNA Methylase, subunit A, domain 2"/>
    <property type="match status" value="1"/>
</dbReference>
<accession>A0A6N7W1G8</accession>
<evidence type="ECO:0000256" key="6">
    <source>
        <dbReference type="RuleBase" id="RU000416"/>
    </source>
</evidence>
<dbReference type="SUPFAM" id="SSF53335">
    <property type="entry name" value="S-adenosyl-L-methionine-dependent methyltransferases"/>
    <property type="match status" value="1"/>
</dbReference>
<comment type="catalytic activity">
    <reaction evidence="7">
        <text>a 2'-deoxycytidine in DNA + S-adenosyl-L-methionine = a 5-methyl-2'-deoxycytidine in DNA + S-adenosyl-L-homocysteine + H(+)</text>
        <dbReference type="Rhea" id="RHEA:13681"/>
        <dbReference type="Rhea" id="RHEA-COMP:11369"/>
        <dbReference type="Rhea" id="RHEA-COMP:11370"/>
        <dbReference type="ChEBI" id="CHEBI:15378"/>
        <dbReference type="ChEBI" id="CHEBI:57856"/>
        <dbReference type="ChEBI" id="CHEBI:59789"/>
        <dbReference type="ChEBI" id="CHEBI:85452"/>
        <dbReference type="ChEBI" id="CHEBI:85454"/>
        <dbReference type="EC" id="2.1.1.37"/>
    </reaction>
</comment>
<dbReference type="EC" id="2.1.1.37" evidence="7"/>
<dbReference type="GO" id="GO:0032259">
    <property type="term" value="P:methylation"/>
    <property type="evidence" value="ECO:0007669"/>
    <property type="project" value="UniProtKB-KW"/>
</dbReference>
<dbReference type="PRINTS" id="PR00105">
    <property type="entry name" value="C5METTRFRASE"/>
</dbReference>
<dbReference type="Gene3D" id="3.40.50.150">
    <property type="entry name" value="Vaccinia Virus protein VP39"/>
    <property type="match status" value="1"/>
</dbReference>
<dbReference type="OrthoDB" id="9813719at2"/>
<dbReference type="EMBL" id="VULN01000025">
    <property type="protein sequence ID" value="MSS83135.1"/>
    <property type="molecule type" value="Genomic_DNA"/>
</dbReference>
<dbReference type="GO" id="GO:0044027">
    <property type="term" value="P:negative regulation of gene expression via chromosomal CpG island methylation"/>
    <property type="evidence" value="ECO:0007669"/>
    <property type="project" value="TreeGrafter"/>
</dbReference>
<evidence type="ECO:0000256" key="2">
    <source>
        <dbReference type="ARBA" id="ARBA00022679"/>
    </source>
</evidence>
<dbReference type="PROSITE" id="PS51679">
    <property type="entry name" value="SAM_MT_C5"/>
    <property type="match status" value="1"/>
</dbReference>
<evidence type="ECO:0000256" key="4">
    <source>
        <dbReference type="ARBA" id="ARBA00022747"/>
    </source>
</evidence>
<feature type="active site" evidence="5">
    <location>
        <position position="117"/>
    </location>
</feature>
<dbReference type="InterPro" id="IPR050390">
    <property type="entry name" value="C5-Methyltransferase"/>
</dbReference>
<evidence type="ECO:0000256" key="8">
    <source>
        <dbReference type="SAM" id="MobiDB-lite"/>
    </source>
</evidence>
<comment type="caution">
    <text evidence="9">The sequence shown here is derived from an EMBL/GenBank/DDBJ whole genome shotgun (WGS) entry which is preliminary data.</text>
</comment>
<evidence type="ECO:0000256" key="7">
    <source>
        <dbReference type="RuleBase" id="RU000417"/>
    </source>
</evidence>
<evidence type="ECO:0000313" key="10">
    <source>
        <dbReference type="Proteomes" id="UP000441455"/>
    </source>
</evidence>
<dbReference type="GO" id="GO:0009307">
    <property type="term" value="P:DNA restriction-modification system"/>
    <property type="evidence" value="ECO:0007669"/>
    <property type="project" value="UniProtKB-KW"/>
</dbReference>
<dbReference type="InterPro" id="IPR001525">
    <property type="entry name" value="C5_MeTfrase"/>
</dbReference>
<feature type="region of interest" description="Disordered" evidence="8">
    <location>
        <begin position="422"/>
        <end position="453"/>
    </location>
</feature>
<dbReference type="PROSITE" id="PS00095">
    <property type="entry name" value="C5_MTASE_2"/>
    <property type="match status" value="1"/>
</dbReference>
<dbReference type="PROSITE" id="PS00094">
    <property type="entry name" value="C5_MTASE_1"/>
    <property type="match status" value="1"/>
</dbReference>
<dbReference type="PANTHER" id="PTHR10629">
    <property type="entry name" value="CYTOSINE-SPECIFIC METHYLTRANSFERASE"/>
    <property type="match status" value="1"/>
</dbReference>
<sequence length="453" mass="52325">MTRYLDLFAGAGGLSEGFKMAGFDPVAHVEMDQAACNTLRTRVAYYWLKDHDMLSVYDAYLKGEISRRNFYGKIPAEELNSVLEYTISQNNIQDIFSVVHDRLHGNKLDLIIGGPPCQAYSLAGRARSRDHMVGDARNYLYKLYAEFLREFQPRYFVFENVVGLLSAKERGGERYFDKMRLLFKDYGYTTEYRILNAHDYGVLQNRKRIILIGKLNGEHGFYPLIPKTDTSAYRVHDILDDLPFIHSGEGIPGPVATKNHASSYLFKVKIKEYQTEPVTEHYSRPNNEQDLKIYRIAVQKWNESHDRLSYRELPTELRSHKNITAFLDRFKVVAGDLPFSHTVVAHLSKDGHYYIHPDIRQNRSITPREAARIQTFPDNFYFEGNSARGSQTQAYKQIGNAVPVYLAYSIAQAMKSCFENPEGYQRDREESRKDGVEENLFSNQVNTHYKDPT</sequence>
<dbReference type="Pfam" id="PF00145">
    <property type="entry name" value="DNA_methylase"/>
    <property type="match status" value="2"/>
</dbReference>
<dbReference type="NCBIfam" id="TIGR00675">
    <property type="entry name" value="dcm"/>
    <property type="match status" value="1"/>
</dbReference>
<name>A0A6N7W1G8_ACIFE</name>
<evidence type="ECO:0000256" key="1">
    <source>
        <dbReference type="ARBA" id="ARBA00022603"/>
    </source>
</evidence>
<keyword evidence="2 5" id="KW-0808">Transferase</keyword>
<dbReference type="Proteomes" id="UP000441455">
    <property type="component" value="Unassembled WGS sequence"/>
</dbReference>
<proteinExistence type="inferred from homology"/>
<dbReference type="InterPro" id="IPR029063">
    <property type="entry name" value="SAM-dependent_MTases_sf"/>
</dbReference>
<keyword evidence="1 5" id="KW-0489">Methyltransferase</keyword>
<dbReference type="InterPro" id="IPR018117">
    <property type="entry name" value="C5_DNA_meth_AS"/>
</dbReference>
<evidence type="ECO:0000256" key="5">
    <source>
        <dbReference type="PROSITE-ProRule" id="PRU01016"/>
    </source>
</evidence>
<protein>
    <recommendedName>
        <fullName evidence="7">Cytosine-specific methyltransferase</fullName>
        <ecNumber evidence="7">2.1.1.37</ecNumber>
    </recommendedName>
</protein>